<gene>
    <name evidence="1" type="ORF">MC7420_4159</name>
</gene>
<keyword evidence="2" id="KW-1185">Reference proteome</keyword>
<dbReference type="Proteomes" id="UP000003835">
    <property type="component" value="Unassembled WGS sequence"/>
</dbReference>
<sequence length="166" mass="19235">MGEQKAALSARIEAFKAQPSFKDYQSVQHLAGENWLTVQGDLLEHLRQCDSWSTQEAQVDIFLHEKLIDDAIAALGRYCRDPLIHRVMDVAIFHRPEWVIEQARHHAEDIINQGKAKAYDAAVEWLQKARAAYFQLGQQSEWNDYRTQLMTTHARKYKLMGLLKTI</sequence>
<evidence type="ECO:0000313" key="1">
    <source>
        <dbReference type="EMBL" id="EDX74174.1"/>
    </source>
</evidence>
<evidence type="ECO:0000313" key="2">
    <source>
        <dbReference type="Proteomes" id="UP000003835"/>
    </source>
</evidence>
<dbReference type="STRING" id="118168.MC7420_4159"/>
<dbReference type="RefSeq" id="WP_006102479.1">
    <property type="nucleotide sequence ID" value="NZ_DS989854.1"/>
</dbReference>
<dbReference type="eggNOG" id="COG4715">
    <property type="taxonomic scope" value="Bacteria"/>
</dbReference>
<accession>B4VVH4</accession>
<dbReference type="EMBL" id="DS989854">
    <property type="protein sequence ID" value="EDX74174.1"/>
    <property type="molecule type" value="Genomic_DNA"/>
</dbReference>
<proteinExistence type="predicted"/>
<dbReference type="HOGENOM" id="CLU_1599891_0_0_3"/>
<protein>
    <submittedName>
        <fullName evidence="1">Uncharacterized protein</fullName>
    </submittedName>
</protein>
<name>B4VVH4_9CYAN</name>
<organism evidence="1 2">
    <name type="scientific">Coleofasciculus chthonoplastes PCC 7420</name>
    <dbReference type="NCBI Taxonomy" id="118168"/>
    <lineage>
        <taxon>Bacteria</taxon>
        <taxon>Bacillati</taxon>
        <taxon>Cyanobacteriota</taxon>
        <taxon>Cyanophyceae</taxon>
        <taxon>Coleofasciculales</taxon>
        <taxon>Coleofasciculaceae</taxon>
        <taxon>Coleofasciculus</taxon>
    </lineage>
</organism>
<dbReference type="AlphaFoldDB" id="B4VVH4"/>
<reference evidence="1 2" key="1">
    <citation type="submission" date="2008-07" db="EMBL/GenBank/DDBJ databases">
        <authorList>
            <person name="Tandeau de Marsac N."/>
            <person name="Ferriera S."/>
            <person name="Johnson J."/>
            <person name="Kravitz S."/>
            <person name="Beeson K."/>
            <person name="Sutton G."/>
            <person name="Rogers Y.-H."/>
            <person name="Friedman R."/>
            <person name="Frazier M."/>
            <person name="Venter J.C."/>
        </authorList>
    </citation>
    <scope>NUCLEOTIDE SEQUENCE [LARGE SCALE GENOMIC DNA]</scope>
    <source>
        <strain evidence="1 2">PCC 7420</strain>
    </source>
</reference>